<dbReference type="EC" id="2.7.1.49" evidence="2"/>
<comment type="pathway">
    <text evidence="1">Cofactor biosynthesis; thiamine diphosphate biosynthesis.</text>
</comment>
<dbReference type="InterPro" id="IPR004399">
    <property type="entry name" value="HMP/HMP-P_kinase_dom"/>
</dbReference>
<evidence type="ECO:0000313" key="5">
    <source>
        <dbReference type="EMBL" id="HGY94319.1"/>
    </source>
</evidence>
<dbReference type="PANTHER" id="PTHR20858">
    <property type="entry name" value="PHOSPHOMETHYLPYRIMIDINE KINASE"/>
    <property type="match status" value="1"/>
</dbReference>
<organism evidence="5">
    <name type="scientific">Acidobacterium capsulatum</name>
    <dbReference type="NCBI Taxonomy" id="33075"/>
    <lineage>
        <taxon>Bacteria</taxon>
        <taxon>Pseudomonadati</taxon>
        <taxon>Acidobacteriota</taxon>
        <taxon>Terriglobia</taxon>
        <taxon>Terriglobales</taxon>
        <taxon>Acidobacteriaceae</taxon>
        <taxon>Acidobacterium</taxon>
    </lineage>
</organism>
<dbReference type="AlphaFoldDB" id="A0A7V5CT91"/>
<dbReference type="InterPro" id="IPR013749">
    <property type="entry name" value="PM/HMP-P_kinase-1"/>
</dbReference>
<evidence type="ECO:0000259" key="4">
    <source>
        <dbReference type="Pfam" id="PF08543"/>
    </source>
</evidence>
<feature type="region of interest" description="Disordered" evidence="3">
    <location>
        <begin position="1"/>
        <end position="30"/>
    </location>
</feature>
<dbReference type="NCBIfam" id="TIGR00097">
    <property type="entry name" value="HMP-P_kinase"/>
    <property type="match status" value="1"/>
</dbReference>
<dbReference type="EMBL" id="DTKL01000038">
    <property type="protein sequence ID" value="HGY94319.1"/>
    <property type="molecule type" value="Genomic_DNA"/>
</dbReference>
<dbReference type="GO" id="GO:0009228">
    <property type="term" value="P:thiamine biosynthetic process"/>
    <property type="evidence" value="ECO:0007669"/>
    <property type="project" value="InterPro"/>
</dbReference>
<keyword evidence="5" id="KW-0418">Kinase</keyword>
<evidence type="ECO:0000256" key="2">
    <source>
        <dbReference type="ARBA" id="ARBA00012135"/>
    </source>
</evidence>
<name>A0A7V5CT91_9BACT</name>
<dbReference type="GO" id="GO:0008972">
    <property type="term" value="F:phosphomethylpyrimidine kinase activity"/>
    <property type="evidence" value="ECO:0007669"/>
    <property type="project" value="InterPro"/>
</dbReference>
<dbReference type="SUPFAM" id="SSF53613">
    <property type="entry name" value="Ribokinase-like"/>
    <property type="match status" value="1"/>
</dbReference>
<sequence length="303" mass="31645">MSSEVSSFPSGNPGKPHEQRLPETEPAQSSAPAPAVVLTIAGFDPSSGAGITADLKVFAACQLYGVSAVTALTVQSTQGVLRSQPVDSALLGETLRCLQHDLKIAGVKIGMLGSGGNVATVAAWLRDLPLPRERVVLDPVLWSSSGRDLLDAPGQALLRDQLLPQTGWVTPNLDELAALTGLPVSNREQMRAAAEALAATAGLRVAATGGHLDPPDDLLVTPHGEVHWFPGRHLATRATHGTGCAFSSALLCRLVLGDSAEAGVAAAKQYVKEAMEAAYPIGQGRGPMHHLYRAFPRERPSNG</sequence>
<dbReference type="Gene3D" id="3.40.1190.20">
    <property type="match status" value="1"/>
</dbReference>
<keyword evidence="5" id="KW-0808">Transferase</keyword>
<evidence type="ECO:0000256" key="3">
    <source>
        <dbReference type="SAM" id="MobiDB-lite"/>
    </source>
</evidence>
<dbReference type="GO" id="GO:0008902">
    <property type="term" value="F:hydroxymethylpyrimidine kinase activity"/>
    <property type="evidence" value="ECO:0007669"/>
    <property type="project" value="UniProtKB-EC"/>
</dbReference>
<protein>
    <recommendedName>
        <fullName evidence="2">hydroxymethylpyrimidine kinase</fullName>
        <ecNumber evidence="2">2.7.1.49</ecNumber>
    </recommendedName>
</protein>
<feature type="compositionally biased region" description="Polar residues" evidence="3">
    <location>
        <begin position="1"/>
        <end position="10"/>
    </location>
</feature>
<comment type="caution">
    <text evidence="5">The sequence shown here is derived from an EMBL/GenBank/DDBJ whole genome shotgun (WGS) entry which is preliminary data.</text>
</comment>
<proteinExistence type="predicted"/>
<gene>
    <name evidence="5" type="primary">thiD</name>
    <name evidence="5" type="ORF">ENW50_06495</name>
</gene>
<accession>A0A7V5CT91</accession>
<dbReference type="PANTHER" id="PTHR20858:SF17">
    <property type="entry name" value="HYDROXYMETHYLPYRIMIDINE_PHOSPHOMETHYLPYRIMIDINE KINASE THI20-RELATED"/>
    <property type="match status" value="1"/>
</dbReference>
<dbReference type="Pfam" id="PF08543">
    <property type="entry name" value="Phos_pyr_kin"/>
    <property type="match status" value="1"/>
</dbReference>
<dbReference type="InterPro" id="IPR029056">
    <property type="entry name" value="Ribokinase-like"/>
</dbReference>
<feature type="domain" description="Pyridoxamine kinase/Phosphomethylpyrimidine kinase" evidence="4">
    <location>
        <begin position="44"/>
        <end position="289"/>
    </location>
</feature>
<dbReference type="GO" id="GO:0005829">
    <property type="term" value="C:cytosol"/>
    <property type="evidence" value="ECO:0007669"/>
    <property type="project" value="TreeGrafter"/>
</dbReference>
<evidence type="ECO:0000256" key="1">
    <source>
        <dbReference type="ARBA" id="ARBA00004948"/>
    </source>
</evidence>
<dbReference type="CDD" id="cd01169">
    <property type="entry name" value="HMPP_kinase"/>
    <property type="match status" value="1"/>
</dbReference>
<reference evidence="5" key="1">
    <citation type="journal article" date="2020" name="mSystems">
        <title>Genome- and Community-Level Interaction Insights into Carbon Utilization and Element Cycling Functions of Hydrothermarchaeota in Hydrothermal Sediment.</title>
        <authorList>
            <person name="Zhou Z."/>
            <person name="Liu Y."/>
            <person name="Xu W."/>
            <person name="Pan J."/>
            <person name="Luo Z.H."/>
            <person name="Li M."/>
        </authorList>
    </citation>
    <scope>NUCLEOTIDE SEQUENCE [LARGE SCALE GENOMIC DNA]</scope>
    <source>
        <strain evidence="5">SpSt-855</strain>
    </source>
</reference>